<keyword evidence="3 6" id="KW-0812">Transmembrane</keyword>
<feature type="transmembrane region" description="Helical" evidence="6">
    <location>
        <begin position="363"/>
        <end position="383"/>
    </location>
</feature>
<feature type="transmembrane region" description="Helical" evidence="6">
    <location>
        <begin position="296"/>
        <end position="319"/>
    </location>
</feature>
<dbReference type="AlphaFoldDB" id="A0AAU7DCL8"/>
<dbReference type="InterPro" id="IPR050833">
    <property type="entry name" value="Poly_Biosynth_Transport"/>
</dbReference>
<dbReference type="PANTHER" id="PTHR30250">
    <property type="entry name" value="PST FAMILY PREDICTED COLANIC ACID TRANSPORTER"/>
    <property type="match status" value="1"/>
</dbReference>
<proteinExistence type="predicted"/>
<feature type="transmembrane region" description="Helical" evidence="6">
    <location>
        <begin position="122"/>
        <end position="139"/>
    </location>
</feature>
<feature type="transmembrane region" description="Helical" evidence="6">
    <location>
        <begin position="331"/>
        <end position="351"/>
    </location>
</feature>
<protein>
    <recommendedName>
        <fullName evidence="8">Membrane protein involved in the export of O-antigen and teichoic acid</fullName>
    </recommendedName>
</protein>
<dbReference type="PANTHER" id="PTHR30250:SF26">
    <property type="entry name" value="PSMA PROTEIN"/>
    <property type="match status" value="1"/>
</dbReference>
<feature type="transmembrane region" description="Helical" evidence="6">
    <location>
        <begin position="20"/>
        <end position="38"/>
    </location>
</feature>
<accession>A0AAU7DCL8</accession>
<dbReference type="EMBL" id="CP121196">
    <property type="protein sequence ID" value="XBH15787.1"/>
    <property type="molecule type" value="Genomic_DNA"/>
</dbReference>
<sequence length="432" mass="47232">MELRGLQLHKFARGRSAQTIADQILVSASNFLTGIILVRGLGLEAFGKFTIAYVILLLANSVQLSFISSPMITLGSLCATADDRREFVRGVFGVQVIFCAIATMLTVGVTVVYMTIDRSGVPPHFVLPFALAVCLYLLQDWLRRYFFTVGKAQDSLWNDAISYGGQVIVLSLLWATHWLTIGTAFWTIALTSGIAFFIGAILERLRSTQIETRHAWRRIRSLSIDLGIANQLQWLVYQGAMLVGASVAGPQAAGGVRATQNVIGPVNIAFQAMENIVPIRAAEEMRLGGLQRAARFLFRFGAAGFVALLVVFSAASLLSGRFLSFFYGHQLRVYAGVLNLQMFYFLLAWPIRQLTFLFRTIESTRPILVSSVVAALVSMSLVYPMVRGYGALGIVMAAVGGQIGNLVYLAIAWMRVSASSNTHIVDAAEIQS</sequence>
<keyword evidence="2" id="KW-1003">Cell membrane</keyword>
<evidence type="ECO:0000256" key="4">
    <source>
        <dbReference type="ARBA" id="ARBA00022989"/>
    </source>
</evidence>
<evidence type="ECO:0008006" key="8">
    <source>
        <dbReference type="Google" id="ProtNLM"/>
    </source>
</evidence>
<dbReference type="GO" id="GO:0005886">
    <property type="term" value="C:plasma membrane"/>
    <property type="evidence" value="ECO:0007669"/>
    <property type="project" value="UniProtKB-SubCell"/>
</dbReference>
<evidence type="ECO:0000256" key="1">
    <source>
        <dbReference type="ARBA" id="ARBA00004651"/>
    </source>
</evidence>
<evidence type="ECO:0000256" key="3">
    <source>
        <dbReference type="ARBA" id="ARBA00022692"/>
    </source>
</evidence>
<evidence type="ECO:0000256" key="5">
    <source>
        <dbReference type="ARBA" id="ARBA00023136"/>
    </source>
</evidence>
<comment type="subcellular location">
    <subcellularLocation>
        <location evidence="1">Cell membrane</location>
        <topology evidence="1">Multi-pass membrane protein</topology>
    </subcellularLocation>
</comment>
<evidence type="ECO:0000256" key="2">
    <source>
        <dbReference type="ARBA" id="ARBA00022475"/>
    </source>
</evidence>
<reference evidence="7" key="1">
    <citation type="submission" date="2023-03" db="EMBL/GenBank/DDBJ databases">
        <title>Edaphobacter sp.</title>
        <authorList>
            <person name="Huber K.J."/>
            <person name="Papendorf J."/>
            <person name="Pilke C."/>
            <person name="Bunk B."/>
            <person name="Sproeer C."/>
            <person name="Pester M."/>
        </authorList>
    </citation>
    <scope>NUCLEOTIDE SEQUENCE</scope>
    <source>
        <strain evidence="7">DSM 110680</strain>
    </source>
</reference>
<dbReference type="RefSeq" id="WP_348261018.1">
    <property type="nucleotide sequence ID" value="NZ_CP121196.1"/>
</dbReference>
<evidence type="ECO:0000313" key="7">
    <source>
        <dbReference type="EMBL" id="XBH15787.1"/>
    </source>
</evidence>
<feature type="transmembrane region" description="Helical" evidence="6">
    <location>
        <begin position="389"/>
        <end position="411"/>
    </location>
</feature>
<feature type="transmembrane region" description="Helical" evidence="6">
    <location>
        <begin position="50"/>
        <end position="79"/>
    </location>
</feature>
<organism evidence="7">
    <name type="scientific">Telmatobacter sp. DSM 110680</name>
    <dbReference type="NCBI Taxonomy" id="3036704"/>
    <lineage>
        <taxon>Bacteria</taxon>
        <taxon>Pseudomonadati</taxon>
        <taxon>Acidobacteriota</taxon>
        <taxon>Terriglobia</taxon>
        <taxon>Terriglobales</taxon>
        <taxon>Acidobacteriaceae</taxon>
        <taxon>Telmatobacter</taxon>
    </lineage>
</organism>
<feature type="transmembrane region" description="Helical" evidence="6">
    <location>
        <begin position="91"/>
        <end position="116"/>
    </location>
</feature>
<keyword evidence="4 6" id="KW-1133">Transmembrane helix</keyword>
<keyword evidence="5 6" id="KW-0472">Membrane</keyword>
<evidence type="ECO:0000256" key="6">
    <source>
        <dbReference type="SAM" id="Phobius"/>
    </source>
</evidence>
<feature type="transmembrane region" description="Helical" evidence="6">
    <location>
        <begin position="184"/>
        <end position="202"/>
    </location>
</feature>
<name>A0AAU7DCL8_9BACT</name>
<gene>
    <name evidence="7" type="ORF">P8935_14540</name>
</gene>